<sequence>MGGVWQSEFINSTRLSPSLGNCLNISGDCSRSLESFCSVLGEYECTLFRFHFDSGKSEGPFIPTQLFRFQTSRSRCLAHAVSADGSMLAIATTDRLHVFVREGLFPVVYARAWDYLIRTETRSLHWGRTHRGSVLLSAANAYGVSIFALRLQEGADGSIQFRLSQLSTVRPNVGTFFASCCSFSYDDDWLGVGSLDGRVFLWQQKDGHAKVDESGASDIPEWVLVQTLELHPEPFREAQNLISAIEFSRSGRYLAIRWSSGACQCFARNGNQWRLCWDTGKNSIVDLSSTCESFSNGSTVRFLTWLNVGRSALPHVLAELRIEAHDSEDGDILVLPFERRILLIYCTTPHRWYVQKSDLGELALRGIGTFADFVIFLDWKCRLVVHRQSLDSSLAVRNLSMCSIDGMDGCVINSAEVLCSAKLKKLMLFGSGKALAVVWERAPNEATRWLLLTPSARVDMCAGSVSESQRVAIIASFDTDKRLLCLWKLDCLAQRPDVSFCGKVAIPRDASDCCRVSFLASCEDRSHFLIVDDCFHHSQRIVTYVDVHEMGSRVRLSRCLIPCVSWTSALTVGQHSPTFTSQCVDEGKEGTIKVRVALRWSAQGNGTVSAAQEFEAELGDPMAIWCASRP</sequence>
<evidence type="ECO:0000313" key="2">
    <source>
        <dbReference type="Proteomes" id="UP000324585"/>
    </source>
</evidence>
<name>A0A5J4YXV4_PORPP</name>
<dbReference type="Proteomes" id="UP000324585">
    <property type="component" value="Unassembled WGS sequence"/>
</dbReference>
<organism evidence="1 2">
    <name type="scientific">Porphyridium purpureum</name>
    <name type="common">Red alga</name>
    <name type="synonym">Porphyridium cruentum</name>
    <dbReference type="NCBI Taxonomy" id="35688"/>
    <lineage>
        <taxon>Eukaryota</taxon>
        <taxon>Rhodophyta</taxon>
        <taxon>Bangiophyceae</taxon>
        <taxon>Porphyridiales</taxon>
        <taxon>Porphyridiaceae</taxon>
        <taxon>Porphyridium</taxon>
    </lineage>
</organism>
<dbReference type="SUPFAM" id="SSF63829">
    <property type="entry name" value="Calcium-dependent phosphotriesterase"/>
    <property type="match status" value="1"/>
</dbReference>
<dbReference type="EMBL" id="VRMN01000003">
    <property type="protein sequence ID" value="KAA8495504.1"/>
    <property type="molecule type" value="Genomic_DNA"/>
</dbReference>
<proteinExistence type="predicted"/>
<reference evidence="2" key="1">
    <citation type="journal article" date="2019" name="Nat. Commun.">
        <title>Expansion of phycobilisome linker gene families in mesophilic red algae.</title>
        <authorList>
            <person name="Lee J."/>
            <person name="Kim D."/>
            <person name="Bhattacharya D."/>
            <person name="Yoon H.S."/>
        </authorList>
    </citation>
    <scope>NUCLEOTIDE SEQUENCE [LARGE SCALE GENOMIC DNA]</scope>
    <source>
        <strain evidence="2">CCMP 1328</strain>
    </source>
</reference>
<dbReference type="InterPro" id="IPR015943">
    <property type="entry name" value="WD40/YVTN_repeat-like_dom_sf"/>
</dbReference>
<evidence type="ECO:0000313" key="1">
    <source>
        <dbReference type="EMBL" id="KAA8495504.1"/>
    </source>
</evidence>
<comment type="caution">
    <text evidence="1">The sequence shown here is derived from an EMBL/GenBank/DDBJ whole genome shotgun (WGS) entry which is preliminary data.</text>
</comment>
<accession>A0A5J4YXV4</accession>
<dbReference type="AlphaFoldDB" id="A0A5J4YXV4"/>
<dbReference type="Gene3D" id="2.130.10.10">
    <property type="entry name" value="YVTN repeat-like/Quinoprotein amine dehydrogenase"/>
    <property type="match status" value="1"/>
</dbReference>
<keyword evidence="2" id="KW-1185">Reference proteome</keyword>
<gene>
    <name evidence="1" type="ORF">FVE85_1659</name>
</gene>
<protein>
    <submittedName>
        <fullName evidence="1">Uncharacterized protein</fullName>
    </submittedName>
</protein>